<accession>A0A484A709</accession>
<evidence type="ECO:0000313" key="3">
    <source>
        <dbReference type="EMBL" id="VGL63087.1"/>
    </source>
</evidence>
<proteinExistence type="predicted"/>
<gene>
    <name evidence="2" type="ORF">ETH65_03995</name>
    <name evidence="3" type="ORF">SAMEA4873651_01613</name>
</gene>
<dbReference type="RefSeq" id="WP_117055523.1">
    <property type="nucleotide sequence ID" value="NZ_JADOCY010000002.1"/>
</dbReference>
<feature type="compositionally biased region" description="Polar residues" evidence="1">
    <location>
        <begin position="39"/>
        <end position="60"/>
    </location>
</feature>
<sequence>MKEELLLLRNQLKMGHRLSFAEAMLLQRAIDILVNKAGNSPAQSDCCPAQNSVTPAQDGNSPVVPDGYVMVPKEPTKEMIDAGWLYYMGTKNPSSKGTYKAMLAAIQQEGK</sequence>
<feature type="region of interest" description="Disordered" evidence="1">
    <location>
        <begin position="39"/>
        <end position="64"/>
    </location>
</feature>
<protein>
    <submittedName>
        <fullName evidence="2">Uncharacterized protein</fullName>
    </submittedName>
</protein>
<evidence type="ECO:0000256" key="1">
    <source>
        <dbReference type="SAM" id="MobiDB-lite"/>
    </source>
</evidence>
<name>A0A484A709_KLEPN</name>
<reference evidence="3" key="2">
    <citation type="submission" date="2019-03" db="EMBL/GenBank/DDBJ databases">
        <authorList>
            <consortium name="Pathogen Informatics"/>
        </authorList>
    </citation>
    <scope>NUCLEOTIDE SEQUENCE</scope>
    <source>
        <strain evidence="3">5012STDY7626449</strain>
    </source>
</reference>
<evidence type="ECO:0000313" key="2">
    <source>
        <dbReference type="EMBL" id="TCZ54192.1"/>
    </source>
</evidence>
<reference evidence="2" key="1">
    <citation type="submission" date="2019-01" db="EMBL/GenBank/DDBJ databases">
        <authorList>
            <person name="Lista F."/>
            <person name="Anselmo A."/>
        </authorList>
    </citation>
    <scope>NUCLEOTIDE SEQUENCE</scope>
    <source>
        <strain evidence="2">5R</strain>
    </source>
</reference>
<dbReference type="AlphaFoldDB" id="A0A484A709"/>
<organism evidence="2">
    <name type="scientific">Klebsiella pneumoniae</name>
    <dbReference type="NCBI Taxonomy" id="573"/>
    <lineage>
        <taxon>Bacteria</taxon>
        <taxon>Pseudomonadati</taxon>
        <taxon>Pseudomonadota</taxon>
        <taxon>Gammaproteobacteria</taxon>
        <taxon>Enterobacterales</taxon>
        <taxon>Enterobacteriaceae</taxon>
        <taxon>Klebsiella/Raoultella group</taxon>
        <taxon>Klebsiella</taxon>
        <taxon>Klebsiella pneumoniae complex</taxon>
    </lineage>
</organism>
<dbReference type="EMBL" id="CAAHCT010000003">
    <property type="protein sequence ID" value="VGL63087.1"/>
    <property type="molecule type" value="Genomic_DNA"/>
</dbReference>
<dbReference type="EMBL" id="SDDQ01000003">
    <property type="protein sequence ID" value="TCZ54192.1"/>
    <property type="molecule type" value="Genomic_DNA"/>
</dbReference>